<dbReference type="RefSeq" id="WP_159524459.1">
    <property type="nucleotide sequence ID" value="NZ_CP053642.1"/>
</dbReference>
<dbReference type="Proteomes" id="UP000504752">
    <property type="component" value="Chromosome"/>
</dbReference>
<keyword evidence="2" id="KW-1185">Reference proteome</keyword>
<dbReference type="AlphaFoldDB" id="A0A6M8B959"/>
<accession>A0A6M8B959</accession>
<evidence type="ECO:0000313" key="2">
    <source>
        <dbReference type="Proteomes" id="UP000504752"/>
    </source>
</evidence>
<dbReference type="EMBL" id="CP053642">
    <property type="protein sequence ID" value="QKD79415.1"/>
    <property type="molecule type" value="Genomic_DNA"/>
</dbReference>
<dbReference type="NCBIfam" id="TIGR02165">
    <property type="entry name" value="cas5_6_GSU0054"/>
    <property type="match status" value="1"/>
</dbReference>
<gene>
    <name evidence="1" type="primary">cas5u6u</name>
    <name evidence="1" type="ORF">HPC72_03350</name>
</gene>
<protein>
    <submittedName>
        <fullName evidence="1">Type I-U CRISPR-associated protein Cas5/Cas6</fullName>
    </submittedName>
</protein>
<name>A0A6M8B959_9ACTO</name>
<reference evidence="1 2" key="1">
    <citation type="submission" date="2020-05" db="EMBL/GenBank/DDBJ databases">
        <title>Actinomyces sp. zg-325.</title>
        <authorList>
            <person name="Yang C."/>
        </authorList>
    </citation>
    <scope>NUCLEOTIDE SEQUENCE [LARGE SCALE GENOMIC DNA]</scope>
    <source>
        <strain evidence="2">zg-325</strain>
    </source>
</reference>
<dbReference type="KEGG" id="amam:HPC72_03350"/>
<dbReference type="InterPro" id="IPR019089">
    <property type="entry name" value="Cas_GSU0054"/>
</dbReference>
<evidence type="ECO:0000313" key="1">
    <source>
        <dbReference type="EMBL" id="QKD79415.1"/>
    </source>
</evidence>
<proteinExistence type="predicted"/>
<organism evidence="1 2">
    <name type="scientific">Actinomyces marmotae</name>
    <dbReference type="NCBI Taxonomy" id="2737173"/>
    <lineage>
        <taxon>Bacteria</taxon>
        <taxon>Bacillati</taxon>
        <taxon>Actinomycetota</taxon>
        <taxon>Actinomycetes</taxon>
        <taxon>Actinomycetales</taxon>
        <taxon>Actinomycetaceae</taxon>
        <taxon>Actinomyces</taxon>
    </lineage>
</organism>
<sequence length="519" mass="55908">MGSIALTARFPLSAYHGHGADGSPDHLPSPARLFSALVSAAWTSSADGSPTRAAGNALEWLEGNPPTGLRLPPSMSMTDPSIRRIAYRDTGTLKKHSAKKAGKEISEGIVFDGEIAWIWESMPPEVHDALRELCADVPHLGEADSPVILEIVNDVRPTWCLNPQATAFTAGGLRLPIAVPGRAEALARAHEAAYPSKSPTSKDDKYKETESVVTFPSPLDCLATAHYEPVGQEASAGELLPWGDVVIFLADDGSGQEIEPSRRVGWCVGLHKAIISRIGDGAPAMVTGHYPEGRAVPANRLAIHYLSASVLAQSLIGGIDAPGAFLIMLPRDVDPSEAGVILGALAGLRWVRSRWGVARVQPLDETHSAASFWKEPAPGTARLWSPTPAAVPEVVRQRGEWSFENAILLSLGFVWRDQLKSVGRGPQGYRDLVSQVRERRASVMWYQRVARRPSAYSHKMPQGMTAQPYRALIDAGDLLPDRALMAVGQSRHLGGGLLAPADLPAELVRDMSRRNDAEH</sequence>